<dbReference type="GO" id="GO:0005525">
    <property type="term" value="F:GTP binding"/>
    <property type="evidence" value="ECO:0007669"/>
    <property type="project" value="UniProtKB-UniRule"/>
</dbReference>
<keyword evidence="8 9" id="KW-0472">Membrane</keyword>
<dbReference type="Gene3D" id="3.30.70.240">
    <property type="match status" value="1"/>
</dbReference>
<dbReference type="AlphaFoldDB" id="A0AAV5RN17"/>
<dbReference type="Gene3D" id="3.40.50.300">
    <property type="entry name" value="P-loop containing nucleotide triphosphate hydrolases"/>
    <property type="match status" value="1"/>
</dbReference>
<keyword evidence="7 9" id="KW-0342">GTP-binding</keyword>
<dbReference type="GO" id="GO:0005743">
    <property type="term" value="C:mitochondrial inner membrane"/>
    <property type="evidence" value="ECO:0007669"/>
    <property type="project" value="UniProtKB-SubCell"/>
</dbReference>
<dbReference type="InterPro" id="IPR027417">
    <property type="entry name" value="P-loop_NTPase"/>
</dbReference>
<comment type="similarity">
    <text evidence="1">Belongs to the TRAFAC class translation factor GTPase superfamily. Classic translation factor GTPase family. LepA subfamily.</text>
</comment>
<dbReference type="HAMAP" id="MF_00071">
    <property type="entry name" value="LepA"/>
    <property type="match status" value="1"/>
</dbReference>
<keyword evidence="4 9" id="KW-0378">Hydrolase</keyword>
<dbReference type="InterPro" id="IPR009000">
    <property type="entry name" value="Transl_B-barrel_sf"/>
</dbReference>
<comment type="caution">
    <text evidence="12">The sequence shown here is derived from an EMBL/GenBank/DDBJ whole genome shotgun (WGS) entry which is preliminary data.</text>
</comment>
<dbReference type="FunFam" id="3.30.70.870:FF:000004">
    <property type="entry name" value="Translation factor GUF1, mitochondrial"/>
    <property type="match status" value="1"/>
</dbReference>
<dbReference type="PROSITE" id="PS00301">
    <property type="entry name" value="G_TR_1"/>
    <property type="match status" value="1"/>
</dbReference>
<feature type="binding site" evidence="9">
    <location>
        <begin position="73"/>
        <end position="80"/>
    </location>
    <ligand>
        <name>GTP</name>
        <dbReference type="ChEBI" id="CHEBI:37565"/>
    </ligand>
</feature>
<feature type="binding site" evidence="9">
    <location>
        <begin position="138"/>
        <end position="142"/>
    </location>
    <ligand>
        <name>GTP</name>
        <dbReference type="ChEBI" id="CHEBI:37565"/>
    </ligand>
</feature>
<evidence type="ECO:0000313" key="12">
    <source>
        <dbReference type="EMBL" id="GMM52153.1"/>
    </source>
</evidence>
<keyword evidence="2 9" id="KW-0547">Nucleotide-binding</keyword>
<keyword evidence="6 9" id="KW-0496">Mitochondrion</keyword>
<dbReference type="Gene3D" id="3.30.70.870">
    <property type="entry name" value="Elongation Factor G (Translational Gtpase), domain 3"/>
    <property type="match status" value="1"/>
</dbReference>
<dbReference type="FunFam" id="3.40.50.300:FF:000078">
    <property type="entry name" value="Elongation factor 4"/>
    <property type="match status" value="1"/>
</dbReference>
<name>A0AAV5RN17_STABA</name>
<dbReference type="InterPro" id="IPR031157">
    <property type="entry name" value="G_TR_CS"/>
</dbReference>
<evidence type="ECO:0000256" key="3">
    <source>
        <dbReference type="ARBA" id="ARBA00022792"/>
    </source>
</evidence>
<evidence type="ECO:0000256" key="9">
    <source>
        <dbReference type="HAMAP-Rule" id="MF_03137"/>
    </source>
</evidence>
<dbReference type="PANTHER" id="PTHR43512:SF7">
    <property type="entry name" value="TRANSLATION FACTOR GUF1, MITOCHONDRIAL"/>
    <property type="match status" value="1"/>
</dbReference>
<protein>
    <submittedName>
        <fullName evidence="12">GTPase</fullName>
    </submittedName>
</protein>
<evidence type="ECO:0000256" key="4">
    <source>
        <dbReference type="ARBA" id="ARBA00022801"/>
    </source>
</evidence>
<evidence type="ECO:0000256" key="1">
    <source>
        <dbReference type="ARBA" id="ARBA00005454"/>
    </source>
</evidence>
<keyword evidence="3 9" id="KW-0999">Mitochondrion inner membrane</keyword>
<dbReference type="SUPFAM" id="SSF50447">
    <property type="entry name" value="Translation proteins"/>
    <property type="match status" value="1"/>
</dbReference>
<comment type="catalytic activity">
    <reaction evidence="9">
        <text>GTP + H2O = GDP + phosphate + H(+)</text>
        <dbReference type="Rhea" id="RHEA:19669"/>
        <dbReference type="ChEBI" id="CHEBI:15377"/>
        <dbReference type="ChEBI" id="CHEBI:15378"/>
        <dbReference type="ChEBI" id="CHEBI:37565"/>
        <dbReference type="ChEBI" id="CHEBI:43474"/>
        <dbReference type="ChEBI" id="CHEBI:58189"/>
        <dbReference type="EC" id="3.6.5.n1"/>
    </reaction>
</comment>
<dbReference type="InterPro" id="IPR000640">
    <property type="entry name" value="EFG_V-like"/>
</dbReference>
<evidence type="ECO:0000256" key="8">
    <source>
        <dbReference type="ARBA" id="ARBA00023136"/>
    </source>
</evidence>
<evidence type="ECO:0000256" key="6">
    <source>
        <dbReference type="ARBA" id="ARBA00023128"/>
    </source>
</evidence>
<evidence type="ECO:0000259" key="11">
    <source>
        <dbReference type="PROSITE" id="PS51722"/>
    </source>
</evidence>
<dbReference type="Pfam" id="PF03144">
    <property type="entry name" value="GTP_EFTU_D2"/>
    <property type="match status" value="1"/>
</dbReference>
<dbReference type="CDD" id="cd03699">
    <property type="entry name" value="EF4_II"/>
    <property type="match status" value="1"/>
</dbReference>
<dbReference type="CDD" id="cd03709">
    <property type="entry name" value="lepA_C"/>
    <property type="match status" value="1"/>
</dbReference>
<dbReference type="Gene3D" id="2.40.30.10">
    <property type="entry name" value="Translation factors"/>
    <property type="match status" value="1"/>
</dbReference>
<dbReference type="Pfam" id="PF06421">
    <property type="entry name" value="LepA_C"/>
    <property type="match status" value="1"/>
</dbReference>
<gene>
    <name evidence="12" type="ORF">DASB73_031160</name>
</gene>
<dbReference type="InterPro" id="IPR038363">
    <property type="entry name" value="LepA_C_sf"/>
</dbReference>
<accession>A0AAV5RN17</accession>
<dbReference type="EMBL" id="BTGC01000008">
    <property type="protein sequence ID" value="GMM52153.1"/>
    <property type="molecule type" value="Genomic_DNA"/>
</dbReference>
<evidence type="ECO:0000256" key="7">
    <source>
        <dbReference type="ARBA" id="ARBA00023134"/>
    </source>
</evidence>
<evidence type="ECO:0000256" key="10">
    <source>
        <dbReference type="SAM" id="MobiDB-lite"/>
    </source>
</evidence>
<feature type="domain" description="Tr-type G" evidence="11">
    <location>
        <begin position="64"/>
        <end position="243"/>
    </location>
</feature>
<evidence type="ECO:0000256" key="5">
    <source>
        <dbReference type="ARBA" id="ARBA00022917"/>
    </source>
</evidence>
<feature type="compositionally biased region" description="Low complexity" evidence="10">
    <location>
        <begin position="30"/>
        <end position="51"/>
    </location>
</feature>
<dbReference type="InterPro" id="IPR035654">
    <property type="entry name" value="LepA_IV"/>
</dbReference>
<dbReference type="Pfam" id="PF00679">
    <property type="entry name" value="EFG_C"/>
    <property type="match status" value="1"/>
</dbReference>
<dbReference type="GO" id="GO:0045727">
    <property type="term" value="P:positive regulation of translation"/>
    <property type="evidence" value="ECO:0007669"/>
    <property type="project" value="UniProtKB-UniRule"/>
</dbReference>
<comment type="similarity">
    <text evidence="9">Belongs to the GTP-binding elongation factor family. LepA subfamily.</text>
</comment>
<dbReference type="InterPro" id="IPR000795">
    <property type="entry name" value="T_Tr_GTP-bd_dom"/>
</dbReference>
<dbReference type="InterPro" id="IPR006297">
    <property type="entry name" value="EF-4"/>
</dbReference>
<feature type="region of interest" description="Disordered" evidence="10">
    <location>
        <begin position="30"/>
        <end position="53"/>
    </location>
</feature>
<feature type="binding site" evidence="9">
    <location>
        <begin position="192"/>
        <end position="195"/>
    </location>
    <ligand>
        <name>GTP</name>
        <dbReference type="ChEBI" id="CHEBI:37565"/>
    </ligand>
</feature>
<dbReference type="Gene3D" id="3.30.70.2570">
    <property type="entry name" value="Elongation factor 4, C-terminal domain"/>
    <property type="match status" value="1"/>
</dbReference>
<organism evidence="12 13">
    <name type="scientific">Starmerella bacillaris</name>
    <name type="common">Yeast</name>
    <name type="synonym">Candida zemplinina</name>
    <dbReference type="NCBI Taxonomy" id="1247836"/>
    <lineage>
        <taxon>Eukaryota</taxon>
        <taxon>Fungi</taxon>
        <taxon>Dikarya</taxon>
        <taxon>Ascomycota</taxon>
        <taxon>Saccharomycotina</taxon>
        <taxon>Dipodascomycetes</taxon>
        <taxon>Dipodascales</taxon>
        <taxon>Trichomonascaceae</taxon>
        <taxon>Starmerella</taxon>
    </lineage>
</organism>
<reference evidence="12 13" key="1">
    <citation type="journal article" date="2023" name="Elife">
        <title>Identification of key yeast species and microbe-microbe interactions impacting larval growth of Drosophila in the wild.</title>
        <authorList>
            <person name="Mure A."/>
            <person name="Sugiura Y."/>
            <person name="Maeda R."/>
            <person name="Honda K."/>
            <person name="Sakurai N."/>
            <person name="Takahashi Y."/>
            <person name="Watada M."/>
            <person name="Katoh T."/>
            <person name="Gotoh A."/>
            <person name="Gotoh Y."/>
            <person name="Taniguchi I."/>
            <person name="Nakamura K."/>
            <person name="Hayashi T."/>
            <person name="Katayama T."/>
            <person name="Uemura T."/>
            <person name="Hattori Y."/>
        </authorList>
    </citation>
    <scope>NUCLEOTIDE SEQUENCE [LARGE SCALE GENOMIC DNA]</scope>
    <source>
        <strain evidence="12 13">SB-73</strain>
    </source>
</reference>
<proteinExistence type="inferred from homology"/>
<dbReference type="InterPro" id="IPR035647">
    <property type="entry name" value="EFG_III/V"/>
</dbReference>
<dbReference type="GO" id="GO:0003924">
    <property type="term" value="F:GTPase activity"/>
    <property type="evidence" value="ECO:0007669"/>
    <property type="project" value="UniProtKB-UniRule"/>
</dbReference>
<dbReference type="FunFam" id="3.30.70.240:FF:000007">
    <property type="entry name" value="Translation factor GUF1, mitochondrial"/>
    <property type="match status" value="1"/>
</dbReference>
<dbReference type="InterPro" id="IPR004161">
    <property type="entry name" value="EFTu-like_2"/>
</dbReference>
<dbReference type="PROSITE" id="PS51722">
    <property type="entry name" value="G_TR_2"/>
    <property type="match status" value="1"/>
</dbReference>
<comment type="function">
    <text evidence="9">Promotes mitochondrial protein synthesis. May act as a fidelity factor of the translation reaction, by catalyzing a one-codon backward translocation of tRNAs on improperly translocated ribosomes. Binds to mitochondrial ribosomes in a GTP-dependent manner.</text>
</comment>
<dbReference type="FunFam" id="2.40.30.10:FF:000015">
    <property type="entry name" value="Translation factor GUF1, mitochondrial"/>
    <property type="match status" value="1"/>
</dbReference>
<dbReference type="NCBIfam" id="TIGR01393">
    <property type="entry name" value="lepA"/>
    <property type="match status" value="1"/>
</dbReference>
<dbReference type="PANTHER" id="PTHR43512">
    <property type="entry name" value="TRANSLATION FACTOR GUF1-RELATED"/>
    <property type="match status" value="1"/>
</dbReference>
<dbReference type="Proteomes" id="UP001362899">
    <property type="component" value="Unassembled WGS sequence"/>
</dbReference>
<dbReference type="NCBIfam" id="TIGR00231">
    <property type="entry name" value="small_GTP"/>
    <property type="match status" value="1"/>
</dbReference>
<dbReference type="SUPFAM" id="SSF54980">
    <property type="entry name" value="EF-G C-terminal domain-like"/>
    <property type="match status" value="2"/>
</dbReference>
<dbReference type="GO" id="GO:0006412">
    <property type="term" value="P:translation"/>
    <property type="evidence" value="ECO:0007669"/>
    <property type="project" value="UniProtKB-KW"/>
</dbReference>
<keyword evidence="5 9" id="KW-0648">Protein biosynthesis</keyword>
<dbReference type="PRINTS" id="PR00315">
    <property type="entry name" value="ELONGATNFCT"/>
</dbReference>
<dbReference type="InterPro" id="IPR013842">
    <property type="entry name" value="LepA_CTD"/>
</dbReference>
<dbReference type="InterPro" id="IPR005225">
    <property type="entry name" value="Small_GTP-bd"/>
</dbReference>
<dbReference type="CDD" id="cd01890">
    <property type="entry name" value="LepA"/>
    <property type="match status" value="1"/>
</dbReference>
<evidence type="ECO:0000256" key="2">
    <source>
        <dbReference type="ARBA" id="ARBA00022741"/>
    </source>
</evidence>
<sequence>MFRILSSRRHVNLIPPRTLSRFLLHRPFSSNSSDSSNSSNSSNSSDNPNNPISLQARINAIPSKNFRNFCIVAHIDHGKSTLSDRLLELTGVIDKNNKNKQVLDKLDVERERGITVKAQTCTMLYNYKGEDYLLNLVDTPGHVDFRHEVSRSYASCTGALLLVDASQGVQAQTVANYELANEIGLELVPIINKIDLPHADIPRCETEIVDLFDLVPEVAISAKSGINVEQVLPQIIERISPPKSEDLDKNAPLRCLLVDSWFDNFLGVVMLVYLAGGTLKKGMKILSAHTLAKYEVKEVGIMYPDRIPLTHLRAGQLGYIITGMKRSSEAFIGDTFMRSDKPRVEPLPGFEEAKPMVFVGAFPGEGAQFDQLQESIDLLTLNDRSVRVEKESSNALGQGWRLGFLGTLHASVFQDRLQKEHGGKLVFTAPTVPYKIVEKATGDVKIINKPEQFPQLTSGYDLMEPIVNAYIECPSSYVSQVMQLCQVNRGVQTNIEYRNSGADHGPNTRVNLSFKLPLSELVDDFFGKLKGITKGYATLDYEDAGYESSDIVKLELLVNGVSADSLARVMHISQVDARGKEWVKKFRTFLKYQLFEVIIQSRCGKRIIARETIKAKRKDVLAKLHAADISRRKKLLAKQKEGKKQMQSVGRVNIPQEAYQGFLSH</sequence>
<dbReference type="GO" id="GO:0005759">
    <property type="term" value="C:mitochondrial matrix"/>
    <property type="evidence" value="ECO:0007669"/>
    <property type="project" value="UniProtKB-UniRule"/>
</dbReference>
<dbReference type="Pfam" id="PF00009">
    <property type="entry name" value="GTP_EFTU"/>
    <property type="match status" value="1"/>
</dbReference>
<dbReference type="FunFam" id="3.30.70.2570:FF:000001">
    <property type="entry name" value="Translation factor GUF1, mitochondrial"/>
    <property type="match status" value="1"/>
</dbReference>
<comment type="subcellular location">
    <subcellularLocation>
        <location evidence="9">Mitochondrion inner membrane</location>
        <topology evidence="9">Peripheral membrane protein</topology>
        <orientation evidence="9">Matrix side</orientation>
    </subcellularLocation>
</comment>
<dbReference type="SUPFAM" id="SSF52540">
    <property type="entry name" value="P-loop containing nucleoside triphosphate hydrolases"/>
    <property type="match status" value="1"/>
</dbReference>
<dbReference type="GO" id="GO:0097177">
    <property type="term" value="F:mitochondrial ribosome binding"/>
    <property type="evidence" value="ECO:0007669"/>
    <property type="project" value="TreeGrafter"/>
</dbReference>
<keyword evidence="13" id="KW-1185">Reference proteome</keyword>
<evidence type="ECO:0000313" key="13">
    <source>
        <dbReference type="Proteomes" id="UP001362899"/>
    </source>
</evidence>